<evidence type="ECO:0000256" key="1">
    <source>
        <dbReference type="ARBA" id="ARBA00022630"/>
    </source>
</evidence>
<feature type="domain" description="Nitroreductase" evidence="6">
    <location>
        <begin position="18"/>
        <end position="174"/>
    </location>
</feature>
<evidence type="ECO:0000256" key="4">
    <source>
        <dbReference type="ARBA" id="ARBA00023002"/>
    </source>
</evidence>
<keyword evidence="5" id="KW-0520">NAD</keyword>
<dbReference type="PANTHER" id="PTHR43543:SF1">
    <property type="entry name" value="MALONIC SEMIALDEHYDE REDUCTASE RUTE-RELATED"/>
    <property type="match status" value="1"/>
</dbReference>
<dbReference type="InterPro" id="IPR000415">
    <property type="entry name" value="Nitroreductase-like"/>
</dbReference>
<dbReference type="EC" id="1.-.-.-" evidence="5"/>
<dbReference type="GO" id="GO:0016491">
    <property type="term" value="F:oxidoreductase activity"/>
    <property type="evidence" value="ECO:0007669"/>
    <property type="project" value="UniProtKB-UniRule"/>
</dbReference>
<dbReference type="SUPFAM" id="SSF55469">
    <property type="entry name" value="FMN-dependent nitroreductase-like"/>
    <property type="match status" value="1"/>
</dbReference>
<name>A0A845BV04_9NEIS</name>
<evidence type="ECO:0000259" key="6">
    <source>
        <dbReference type="Pfam" id="PF00881"/>
    </source>
</evidence>
<sequence length="196" mass="21730">MSTPLAQTALDQLFNHARTHSHWQERDVSDALLQQLYALARLGPTSANACPARFVFIRTPDAKAKLSPLLSPGNQSKTMQAPVTVIVAYDSRFYELLPQLYPHADAQSWFIGNEALIAETAMRNSSLQGAYLMMAARSLGLDCGPMSGFDQAGVNSTFFPDGRWRANFLINLGYGIEAQLHPRSPRLDFDEVCRIL</sequence>
<dbReference type="InterPro" id="IPR023936">
    <property type="entry name" value="RutE-like"/>
</dbReference>
<dbReference type="Pfam" id="PF00881">
    <property type="entry name" value="Nitroreductase"/>
    <property type="match status" value="1"/>
</dbReference>
<gene>
    <name evidence="7" type="ORF">GQF02_05115</name>
</gene>
<evidence type="ECO:0000256" key="5">
    <source>
        <dbReference type="HAMAP-Rule" id="MF_01204"/>
    </source>
</evidence>
<dbReference type="HAMAP" id="MF_01204">
    <property type="entry name" value="Oxidoreductase_RutE_HadB"/>
    <property type="match status" value="1"/>
</dbReference>
<keyword evidence="1 5" id="KW-0285">Flavoprotein</keyword>
<dbReference type="CDD" id="cd02148">
    <property type="entry name" value="RutE-like"/>
    <property type="match status" value="1"/>
</dbReference>
<dbReference type="PANTHER" id="PTHR43543">
    <property type="entry name" value="MALONIC SEMIALDEHYDE REDUCTASE RUTE-RELATED"/>
    <property type="match status" value="1"/>
</dbReference>
<proteinExistence type="inferred from homology"/>
<dbReference type="InterPro" id="IPR029479">
    <property type="entry name" value="Nitroreductase"/>
</dbReference>
<dbReference type="Proteomes" id="UP000467214">
    <property type="component" value="Unassembled WGS sequence"/>
</dbReference>
<dbReference type="NCBIfam" id="NF003768">
    <property type="entry name" value="PRK05365.1"/>
    <property type="match status" value="1"/>
</dbReference>
<keyword evidence="3 5" id="KW-0521">NADP</keyword>
<keyword evidence="2 5" id="KW-0288">FMN</keyword>
<evidence type="ECO:0000313" key="7">
    <source>
        <dbReference type="EMBL" id="MXR36353.1"/>
    </source>
</evidence>
<dbReference type="InterPro" id="IPR050461">
    <property type="entry name" value="Nitroreductase_HadB/RutE"/>
</dbReference>
<comment type="cofactor">
    <cofactor evidence="5">
        <name>FMN</name>
        <dbReference type="ChEBI" id="CHEBI:58210"/>
    </cofactor>
</comment>
<dbReference type="Gene3D" id="3.40.109.10">
    <property type="entry name" value="NADH Oxidase"/>
    <property type="match status" value="1"/>
</dbReference>
<dbReference type="EMBL" id="WSSB01000003">
    <property type="protein sequence ID" value="MXR36353.1"/>
    <property type="molecule type" value="Genomic_DNA"/>
</dbReference>
<accession>A0A845BV04</accession>
<evidence type="ECO:0000256" key="2">
    <source>
        <dbReference type="ARBA" id="ARBA00022643"/>
    </source>
</evidence>
<evidence type="ECO:0000313" key="8">
    <source>
        <dbReference type="Proteomes" id="UP000467214"/>
    </source>
</evidence>
<comment type="similarity">
    <text evidence="5">Belongs to the nitroreductase family. HadB/RutE subfamily.</text>
</comment>
<dbReference type="AlphaFoldDB" id="A0A845BV04"/>
<organism evidence="7 8">
    <name type="scientific">Craterilacuibacter sinensis</name>
    <dbReference type="NCBI Taxonomy" id="2686017"/>
    <lineage>
        <taxon>Bacteria</taxon>
        <taxon>Pseudomonadati</taxon>
        <taxon>Pseudomonadota</taxon>
        <taxon>Betaproteobacteria</taxon>
        <taxon>Neisseriales</taxon>
        <taxon>Neisseriaceae</taxon>
        <taxon>Craterilacuibacter</taxon>
    </lineage>
</organism>
<keyword evidence="4 5" id="KW-0560">Oxidoreductase</keyword>
<protein>
    <recommendedName>
        <fullName evidence="5">Putative NADH dehydrogenase/NAD(P)H nitroreductase GQF02_05115</fullName>
        <ecNumber evidence="5">1.-.-.-</ecNumber>
    </recommendedName>
</protein>
<comment type="caution">
    <text evidence="7">The sequence shown here is derived from an EMBL/GenBank/DDBJ whole genome shotgun (WGS) entry which is preliminary data.</text>
</comment>
<dbReference type="RefSeq" id="WP_160795324.1">
    <property type="nucleotide sequence ID" value="NZ_WSSB01000003.1"/>
</dbReference>
<reference evidence="7 8" key="1">
    <citation type="submission" date="2019-12" db="EMBL/GenBank/DDBJ databases">
        <title>Neisseriaceae gen. nov. sp. Genome sequencing and assembly.</title>
        <authorList>
            <person name="Liu Z."/>
            <person name="Li A."/>
        </authorList>
    </citation>
    <scope>NUCLEOTIDE SEQUENCE [LARGE SCALE GENOMIC DNA]</scope>
    <source>
        <strain evidence="7 8">B2N2-7</strain>
    </source>
</reference>
<keyword evidence="8" id="KW-1185">Reference proteome</keyword>
<evidence type="ECO:0000256" key="3">
    <source>
        <dbReference type="ARBA" id="ARBA00022857"/>
    </source>
</evidence>